<protein>
    <submittedName>
        <fullName evidence="2">Uncharacterized protein</fullName>
    </submittedName>
</protein>
<sequence length="435" mass="50711">MKRKTSIRYKTTLERNGEISGLKMKGFGMERNGAQENFWKKKFFFWKIFLRTLGTRLGNFQGEDESRRDFKFLCRTLLITVLFIRTDRRDQSLVSEDLNLLSKNEGEIRISELNSENQRLGSEMVRRSNSYGKWSAITSAARIAIAQNKRETMSLMRKNQGLISESDCAVKAFYREKARANSFLQEVHEHRKKSRILQPKWDENGNVLDEKETAKNEKKLQGLRLPSLDNDQEEKSREQVHELGRGPLFKLNNGKMESSKELIGGNKLENGTIKQLQKSRNEFREAWMLNERNSEDKLEKKIPAELKKGFVENEENKGSSKEGTGVDKLEKSSLETKKETNVPFAKRPFKIRSRATSVCISCQHFHCQNLLSVYGPKIERKWSDELRLNDRCESSRKDSRKLSLPMIRRMSDVTDLKIRRMSDVTDLKMRSVYMS</sequence>
<dbReference type="EMBL" id="CALNXI010003361">
    <property type="protein sequence ID" value="CAH3193035.1"/>
    <property type="molecule type" value="Genomic_DNA"/>
</dbReference>
<comment type="caution">
    <text evidence="2">The sequence shown here is derived from an EMBL/GenBank/DDBJ whole genome shotgun (WGS) entry which is preliminary data.</text>
</comment>
<gene>
    <name evidence="2" type="ORF">PEVE_00025058</name>
</gene>
<evidence type="ECO:0000256" key="1">
    <source>
        <dbReference type="SAM" id="MobiDB-lite"/>
    </source>
</evidence>
<organism evidence="2 3">
    <name type="scientific">Porites evermanni</name>
    <dbReference type="NCBI Taxonomy" id="104178"/>
    <lineage>
        <taxon>Eukaryota</taxon>
        <taxon>Metazoa</taxon>
        <taxon>Cnidaria</taxon>
        <taxon>Anthozoa</taxon>
        <taxon>Hexacorallia</taxon>
        <taxon>Scleractinia</taxon>
        <taxon>Fungiina</taxon>
        <taxon>Poritidae</taxon>
        <taxon>Porites</taxon>
    </lineage>
</organism>
<feature type="region of interest" description="Disordered" evidence="1">
    <location>
        <begin position="311"/>
        <end position="334"/>
    </location>
</feature>
<accession>A0ABN8SP42</accession>
<name>A0ABN8SP42_9CNID</name>
<proteinExistence type="predicted"/>
<evidence type="ECO:0000313" key="2">
    <source>
        <dbReference type="EMBL" id="CAH3193035.1"/>
    </source>
</evidence>
<dbReference type="Proteomes" id="UP001159427">
    <property type="component" value="Unassembled WGS sequence"/>
</dbReference>
<evidence type="ECO:0000313" key="3">
    <source>
        <dbReference type="Proteomes" id="UP001159427"/>
    </source>
</evidence>
<reference evidence="2 3" key="1">
    <citation type="submission" date="2022-05" db="EMBL/GenBank/DDBJ databases">
        <authorList>
            <consortium name="Genoscope - CEA"/>
            <person name="William W."/>
        </authorList>
    </citation>
    <scope>NUCLEOTIDE SEQUENCE [LARGE SCALE GENOMIC DNA]</scope>
</reference>
<keyword evidence="3" id="KW-1185">Reference proteome</keyword>